<feature type="compositionally biased region" description="Basic residues" evidence="1">
    <location>
        <begin position="82"/>
        <end position="100"/>
    </location>
</feature>
<dbReference type="EMBL" id="FXAU01000004">
    <property type="protein sequence ID" value="SMG35544.1"/>
    <property type="molecule type" value="Genomic_DNA"/>
</dbReference>
<protein>
    <submittedName>
        <fullName evidence="2">Uncharacterized protein</fullName>
    </submittedName>
</protein>
<evidence type="ECO:0000256" key="1">
    <source>
        <dbReference type="SAM" id="MobiDB-lite"/>
    </source>
</evidence>
<evidence type="ECO:0000313" key="3">
    <source>
        <dbReference type="Proteomes" id="UP000192980"/>
    </source>
</evidence>
<feature type="region of interest" description="Disordered" evidence="1">
    <location>
        <begin position="75"/>
        <end position="100"/>
    </location>
</feature>
<dbReference type="STRING" id="561061.SAMN05660862_2529"/>
<gene>
    <name evidence="2" type="ORF">SAMN05660862_2529</name>
</gene>
<dbReference type="AlphaFoldDB" id="A0A1X7K498"/>
<dbReference type="RefSeq" id="WP_085473260.1">
    <property type="nucleotide sequence ID" value="NZ_FXAU01000004.1"/>
</dbReference>
<evidence type="ECO:0000313" key="2">
    <source>
        <dbReference type="EMBL" id="SMG35544.1"/>
    </source>
</evidence>
<dbReference type="OrthoDB" id="800082at2"/>
<reference evidence="2 3" key="1">
    <citation type="submission" date="2017-04" db="EMBL/GenBank/DDBJ databases">
        <authorList>
            <person name="Afonso C.L."/>
            <person name="Miller P.J."/>
            <person name="Scott M.A."/>
            <person name="Spackman E."/>
            <person name="Goraichik I."/>
            <person name="Dimitrov K.M."/>
            <person name="Suarez D.L."/>
            <person name="Swayne D.E."/>
        </authorList>
    </citation>
    <scope>NUCLEOTIDE SEQUENCE [LARGE SCALE GENOMIC DNA]</scope>
    <source>
        <strain evidence="2 3">DSM 22418</strain>
    </source>
</reference>
<dbReference type="Proteomes" id="UP000192980">
    <property type="component" value="Unassembled WGS sequence"/>
</dbReference>
<accession>A0A1X7K498</accession>
<sequence>MKKLFKTILIGAGLVSALAPQVVKSKIDIVVERQVINETKPLKRHQITNVFGGIPVLTEHYGGVFGLTPKEYGQRYGNGNSRKPKTNKIHRSFKIKQKHR</sequence>
<name>A0A1X7K498_9SPHI</name>
<organism evidence="2 3">
    <name type="scientific">Sphingobacterium psychroaquaticum</name>
    <dbReference type="NCBI Taxonomy" id="561061"/>
    <lineage>
        <taxon>Bacteria</taxon>
        <taxon>Pseudomonadati</taxon>
        <taxon>Bacteroidota</taxon>
        <taxon>Sphingobacteriia</taxon>
        <taxon>Sphingobacteriales</taxon>
        <taxon>Sphingobacteriaceae</taxon>
        <taxon>Sphingobacterium</taxon>
    </lineage>
</organism>
<keyword evidence="3" id="KW-1185">Reference proteome</keyword>
<proteinExistence type="predicted"/>